<keyword evidence="1" id="KW-1133">Transmembrane helix</keyword>
<evidence type="ECO:0000313" key="2">
    <source>
        <dbReference type="EMBL" id="AMY11063.1"/>
    </source>
</evidence>
<keyword evidence="3" id="KW-1185">Reference proteome</keyword>
<dbReference type="AlphaFoldDB" id="A0A143PSB9"/>
<protein>
    <submittedName>
        <fullName evidence="2">Uncharacterized protein</fullName>
    </submittedName>
</protein>
<organism evidence="2 3">
    <name type="scientific">Luteitalea pratensis</name>
    <dbReference type="NCBI Taxonomy" id="1855912"/>
    <lineage>
        <taxon>Bacteria</taxon>
        <taxon>Pseudomonadati</taxon>
        <taxon>Acidobacteriota</taxon>
        <taxon>Vicinamibacteria</taxon>
        <taxon>Vicinamibacterales</taxon>
        <taxon>Vicinamibacteraceae</taxon>
        <taxon>Luteitalea</taxon>
    </lineage>
</organism>
<dbReference type="KEGG" id="abac:LuPra_04308"/>
<reference evidence="3" key="2">
    <citation type="submission" date="2016-04" db="EMBL/GenBank/DDBJ databases">
        <title>First Complete Genome Sequence of a Subdivision 6 Acidobacterium.</title>
        <authorList>
            <person name="Huang S."/>
            <person name="Vieira S."/>
            <person name="Bunk B."/>
            <person name="Riedel T."/>
            <person name="Sproeer C."/>
            <person name="Overmann J."/>
        </authorList>
    </citation>
    <scope>NUCLEOTIDE SEQUENCE [LARGE SCALE GENOMIC DNA]</scope>
    <source>
        <strain evidence="3">DSM 100886 HEG_-6_39</strain>
    </source>
</reference>
<feature type="transmembrane region" description="Helical" evidence="1">
    <location>
        <begin position="6"/>
        <end position="26"/>
    </location>
</feature>
<proteinExistence type="predicted"/>
<sequence length="79" mass="8338">MTDRTKIMLSALAGATGGAVAGYLLLTKSGEDVRAKLPVLEDVIGRLQDLQASVQHARGVAGQSWSTLRDITRDTTGRA</sequence>
<dbReference type="EMBL" id="CP015136">
    <property type="protein sequence ID" value="AMY11063.1"/>
    <property type="molecule type" value="Genomic_DNA"/>
</dbReference>
<keyword evidence="1" id="KW-0812">Transmembrane</keyword>
<evidence type="ECO:0000313" key="3">
    <source>
        <dbReference type="Proteomes" id="UP000076079"/>
    </source>
</evidence>
<dbReference type="STRING" id="1855912.LuPra_04308"/>
<accession>A0A143PSB9</accession>
<name>A0A143PSB9_LUTPR</name>
<reference evidence="2 3" key="1">
    <citation type="journal article" date="2016" name="Genome Announc.">
        <title>First Complete Genome Sequence of a Subdivision 6 Acidobacterium Strain.</title>
        <authorList>
            <person name="Huang S."/>
            <person name="Vieira S."/>
            <person name="Bunk B."/>
            <person name="Riedel T."/>
            <person name="Sproer C."/>
            <person name="Overmann J."/>
        </authorList>
    </citation>
    <scope>NUCLEOTIDE SEQUENCE [LARGE SCALE GENOMIC DNA]</scope>
    <source>
        <strain evidence="3">DSM 100886 HEG_-6_39</strain>
    </source>
</reference>
<evidence type="ECO:0000256" key="1">
    <source>
        <dbReference type="SAM" id="Phobius"/>
    </source>
</evidence>
<keyword evidence="1" id="KW-0472">Membrane</keyword>
<gene>
    <name evidence="2" type="ORF">LuPra_04308</name>
</gene>
<dbReference type="Proteomes" id="UP000076079">
    <property type="component" value="Chromosome"/>
</dbReference>